<dbReference type="Proteomes" id="UP000792457">
    <property type="component" value="Unassembled WGS sequence"/>
</dbReference>
<dbReference type="PROSITE" id="PS51257">
    <property type="entry name" value="PROKAR_LIPOPROTEIN"/>
    <property type="match status" value="1"/>
</dbReference>
<evidence type="ECO:0000313" key="5">
    <source>
        <dbReference type="EMBL" id="KAG8240204.1"/>
    </source>
</evidence>
<dbReference type="InterPro" id="IPR001254">
    <property type="entry name" value="Trypsin_dom"/>
</dbReference>
<proteinExistence type="predicted"/>
<gene>
    <name evidence="5" type="ORF">J437_LFUL018120</name>
</gene>
<reference evidence="5" key="1">
    <citation type="submission" date="2013-04" db="EMBL/GenBank/DDBJ databases">
        <authorList>
            <person name="Qu J."/>
            <person name="Murali S.C."/>
            <person name="Bandaranaike D."/>
            <person name="Bellair M."/>
            <person name="Blankenburg K."/>
            <person name="Chao H."/>
            <person name="Dinh H."/>
            <person name="Doddapaneni H."/>
            <person name="Downs B."/>
            <person name="Dugan-Rocha S."/>
            <person name="Elkadiri S."/>
            <person name="Gnanaolivu R.D."/>
            <person name="Hernandez B."/>
            <person name="Javaid M."/>
            <person name="Jayaseelan J.C."/>
            <person name="Lee S."/>
            <person name="Li M."/>
            <person name="Ming W."/>
            <person name="Munidasa M."/>
            <person name="Muniz J."/>
            <person name="Nguyen L."/>
            <person name="Ongeri F."/>
            <person name="Osuji N."/>
            <person name="Pu L.-L."/>
            <person name="Puazo M."/>
            <person name="Qu C."/>
            <person name="Quiroz J."/>
            <person name="Raj R."/>
            <person name="Weissenberger G."/>
            <person name="Xin Y."/>
            <person name="Zou X."/>
            <person name="Han Y."/>
            <person name="Richards S."/>
            <person name="Worley K."/>
            <person name="Muzny D."/>
            <person name="Gibbs R."/>
        </authorList>
    </citation>
    <scope>NUCLEOTIDE SEQUENCE</scope>
    <source>
        <strain evidence="5">Sampled in the wild</strain>
    </source>
</reference>
<keyword evidence="1" id="KW-0645">Protease</keyword>
<dbReference type="InterPro" id="IPR009003">
    <property type="entry name" value="Peptidase_S1_PA"/>
</dbReference>
<evidence type="ECO:0000256" key="1">
    <source>
        <dbReference type="ARBA" id="ARBA00022670"/>
    </source>
</evidence>
<reference evidence="5" key="2">
    <citation type="submission" date="2017-10" db="EMBL/GenBank/DDBJ databases">
        <title>Ladona fulva Genome sequencing and assembly.</title>
        <authorList>
            <person name="Murali S."/>
            <person name="Richards S."/>
            <person name="Bandaranaike D."/>
            <person name="Bellair M."/>
            <person name="Blankenburg K."/>
            <person name="Chao H."/>
            <person name="Dinh H."/>
            <person name="Doddapaneni H."/>
            <person name="Dugan-Rocha S."/>
            <person name="Elkadiri S."/>
            <person name="Gnanaolivu R."/>
            <person name="Hernandez B."/>
            <person name="Skinner E."/>
            <person name="Javaid M."/>
            <person name="Lee S."/>
            <person name="Li M."/>
            <person name="Ming W."/>
            <person name="Munidasa M."/>
            <person name="Muniz J."/>
            <person name="Nguyen L."/>
            <person name="Hughes D."/>
            <person name="Osuji N."/>
            <person name="Pu L.-L."/>
            <person name="Puazo M."/>
            <person name="Qu C."/>
            <person name="Quiroz J."/>
            <person name="Raj R."/>
            <person name="Weissenberger G."/>
            <person name="Xin Y."/>
            <person name="Zou X."/>
            <person name="Han Y."/>
            <person name="Worley K."/>
            <person name="Muzny D."/>
            <person name="Gibbs R."/>
        </authorList>
    </citation>
    <scope>NUCLEOTIDE SEQUENCE</scope>
    <source>
        <strain evidence="5">Sampled in the wild</strain>
    </source>
</reference>
<comment type="caution">
    <text evidence="5">The sequence shown here is derived from an EMBL/GenBank/DDBJ whole genome shotgun (WGS) entry which is preliminary data.</text>
</comment>
<organism evidence="5 6">
    <name type="scientific">Ladona fulva</name>
    <name type="common">Scarce chaser dragonfly</name>
    <name type="synonym">Libellula fulva</name>
    <dbReference type="NCBI Taxonomy" id="123851"/>
    <lineage>
        <taxon>Eukaryota</taxon>
        <taxon>Metazoa</taxon>
        <taxon>Ecdysozoa</taxon>
        <taxon>Arthropoda</taxon>
        <taxon>Hexapoda</taxon>
        <taxon>Insecta</taxon>
        <taxon>Pterygota</taxon>
        <taxon>Palaeoptera</taxon>
        <taxon>Odonata</taxon>
        <taxon>Epiprocta</taxon>
        <taxon>Anisoptera</taxon>
        <taxon>Libelluloidea</taxon>
        <taxon>Libellulidae</taxon>
        <taxon>Ladona</taxon>
    </lineage>
</organism>
<dbReference type="InterPro" id="IPR050127">
    <property type="entry name" value="Serine_Proteases_S1"/>
</dbReference>
<evidence type="ECO:0000259" key="4">
    <source>
        <dbReference type="Pfam" id="PF00089"/>
    </source>
</evidence>
<evidence type="ECO:0000313" key="6">
    <source>
        <dbReference type="Proteomes" id="UP000792457"/>
    </source>
</evidence>
<dbReference type="SUPFAM" id="SSF50494">
    <property type="entry name" value="Trypsin-like serine proteases"/>
    <property type="match status" value="1"/>
</dbReference>
<dbReference type="GO" id="GO:0005791">
    <property type="term" value="C:rough endoplasmic reticulum"/>
    <property type="evidence" value="ECO:0007669"/>
    <property type="project" value="TreeGrafter"/>
</dbReference>
<dbReference type="Gene3D" id="2.40.10.10">
    <property type="entry name" value="Trypsin-like serine proteases"/>
    <property type="match status" value="1"/>
</dbReference>
<name>A0A8K0KRK1_LADFU</name>
<evidence type="ECO:0000256" key="3">
    <source>
        <dbReference type="ARBA" id="ARBA00022825"/>
    </source>
</evidence>
<evidence type="ECO:0000256" key="2">
    <source>
        <dbReference type="ARBA" id="ARBA00022801"/>
    </source>
</evidence>
<keyword evidence="2" id="KW-0378">Hydrolase</keyword>
<keyword evidence="6" id="KW-1185">Reference proteome</keyword>
<dbReference type="EMBL" id="KZ312436">
    <property type="protein sequence ID" value="KAG8240204.1"/>
    <property type="molecule type" value="Genomic_DNA"/>
</dbReference>
<dbReference type="AlphaFoldDB" id="A0A8K0KRK1"/>
<dbReference type="InterPro" id="IPR043504">
    <property type="entry name" value="Peptidase_S1_PA_chymotrypsin"/>
</dbReference>
<dbReference type="PANTHER" id="PTHR24264:SF43">
    <property type="entry name" value="HEPATOCYTE GROWTH FACTOR ACTIVATOR"/>
    <property type="match status" value="1"/>
</dbReference>
<dbReference type="Pfam" id="PF00089">
    <property type="entry name" value="Trypsin"/>
    <property type="match status" value="1"/>
</dbReference>
<dbReference type="GO" id="GO:0004252">
    <property type="term" value="F:serine-type endopeptidase activity"/>
    <property type="evidence" value="ECO:0007669"/>
    <property type="project" value="InterPro"/>
</dbReference>
<dbReference type="PANTHER" id="PTHR24264">
    <property type="entry name" value="TRYPSIN-RELATED"/>
    <property type="match status" value="1"/>
</dbReference>
<dbReference type="OrthoDB" id="6339452at2759"/>
<accession>A0A8K0KRK1</accession>
<dbReference type="GO" id="GO:0005615">
    <property type="term" value="C:extracellular space"/>
    <property type="evidence" value="ECO:0007669"/>
    <property type="project" value="TreeGrafter"/>
</dbReference>
<dbReference type="GO" id="GO:0031638">
    <property type="term" value="P:zymogen activation"/>
    <property type="evidence" value="ECO:0007669"/>
    <property type="project" value="TreeGrafter"/>
</dbReference>
<keyword evidence="3" id="KW-0720">Serine protease</keyword>
<feature type="domain" description="Peptidase S1" evidence="4">
    <location>
        <begin position="11"/>
        <end position="41"/>
    </location>
</feature>
<protein>
    <recommendedName>
        <fullName evidence="4">Peptidase S1 domain-containing protein</fullName>
    </recommendedName>
</protein>
<sequence>MKDYRPGGKPILYGITSWGQGCGRANKPGVYSRVAFYRDWIDKKVQEAISGMSIKSKIDCNSVNGGVV</sequence>